<reference evidence="19" key="1">
    <citation type="submission" date="2019-03" db="EMBL/GenBank/DDBJ databases">
        <authorList>
            <person name="Warren W.C."/>
            <person name="Johnson G.S."/>
        </authorList>
    </citation>
    <scope>NUCLEOTIDE SEQUENCE [LARGE SCALE GENOMIC DNA]</scope>
    <source>
        <strain evidence="19">Basenji</strain>
    </source>
</reference>
<dbReference type="GO" id="GO:0015196">
    <property type="term" value="F:L-tryptophan transmembrane transporter activity"/>
    <property type="evidence" value="ECO:0007669"/>
    <property type="project" value="UniProtKB-ARBA"/>
</dbReference>
<dbReference type="PANTHER" id="PTHR11360">
    <property type="entry name" value="MONOCARBOXYLATE TRANSPORTER"/>
    <property type="match status" value="1"/>
</dbReference>
<feature type="transmembrane region" description="Helical" evidence="18">
    <location>
        <begin position="331"/>
        <end position="348"/>
    </location>
</feature>
<dbReference type="Ensembl" id="ENSCAFT00030011423.1">
    <property type="protein sequence ID" value="ENSCAFP00030009991.1"/>
    <property type="gene ID" value="ENSCAFG00030006215.1"/>
</dbReference>
<evidence type="ECO:0000256" key="11">
    <source>
        <dbReference type="ARBA" id="ARBA00052346"/>
    </source>
</evidence>
<comment type="catalytic activity">
    <reaction evidence="9">
        <text>L-tyrosine(in) = L-tyrosine(out)</text>
        <dbReference type="Rhea" id="RHEA:68572"/>
        <dbReference type="ChEBI" id="CHEBI:58315"/>
    </reaction>
    <physiologicalReaction direction="left-to-right" evidence="9">
        <dbReference type="Rhea" id="RHEA:68573"/>
    </physiologicalReaction>
    <physiologicalReaction direction="right-to-left" evidence="9">
        <dbReference type="Rhea" id="RHEA:68574"/>
    </physiologicalReaction>
</comment>
<dbReference type="InterPro" id="IPR050327">
    <property type="entry name" value="Proton-linked_MCT"/>
</dbReference>
<evidence type="ECO:0000313" key="20">
    <source>
        <dbReference type="Proteomes" id="UP000694429"/>
    </source>
</evidence>
<evidence type="ECO:0000256" key="8">
    <source>
        <dbReference type="ARBA" id="ARBA00050480"/>
    </source>
</evidence>
<comment type="subcellular location">
    <subcellularLocation>
        <location evidence="1">Basolateral cell membrane</location>
        <topology evidence="1">Multi-pass membrane protein</topology>
    </subcellularLocation>
</comment>
<dbReference type="PANTHER" id="PTHR11360:SF119">
    <property type="entry name" value="MONOCARBOXYLATE TRANSPORTER 10"/>
    <property type="match status" value="1"/>
</dbReference>
<feature type="transmembrane region" description="Helical" evidence="18">
    <location>
        <begin position="385"/>
        <end position="409"/>
    </location>
</feature>
<feature type="region of interest" description="Disordered" evidence="17">
    <location>
        <begin position="671"/>
        <end position="708"/>
    </location>
</feature>
<evidence type="ECO:0000256" key="16">
    <source>
        <dbReference type="ARBA" id="ARBA00083598"/>
    </source>
</evidence>
<keyword evidence="3" id="KW-1003">Cell membrane</keyword>
<dbReference type="InterPro" id="IPR011701">
    <property type="entry name" value="MFS"/>
</dbReference>
<feature type="transmembrane region" description="Helical" evidence="18">
    <location>
        <begin position="167"/>
        <end position="192"/>
    </location>
</feature>
<dbReference type="Proteomes" id="UP000694429">
    <property type="component" value="Chromosome 12"/>
</dbReference>
<keyword evidence="5 18" id="KW-1133">Transmembrane helix</keyword>
<feature type="region of interest" description="Disordered" evidence="17">
    <location>
        <begin position="612"/>
        <end position="652"/>
    </location>
</feature>
<evidence type="ECO:0000256" key="9">
    <source>
        <dbReference type="ARBA" id="ARBA00050518"/>
    </source>
</evidence>
<protein>
    <recommendedName>
        <fullName evidence="13">Monocarboxylate transporter 10</fullName>
    </recommendedName>
    <alternativeName>
        <fullName evidence="14">Aromatic amino acid transporter 1</fullName>
    </alternativeName>
    <alternativeName>
        <fullName evidence="15">Solute carrier family 16 member 10</fullName>
    </alternativeName>
    <alternativeName>
        <fullName evidence="16">T-type amino acid transporter 1</fullName>
    </alternativeName>
</protein>
<feature type="transmembrane region" description="Helical" evidence="18">
    <location>
        <begin position="360"/>
        <end position="379"/>
    </location>
</feature>
<evidence type="ECO:0000256" key="7">
    <source>
        <dbReference type="ARBA" id="ARBA00050278"/>
    </source>
</evidence>
<comment type="catalytic activity">
    <reaction evidence="8">
        <text>3,3',5-triiodo-L-thyronine(out) = 3,3',5-triiodo-L-thyronine(in)</text>
        <dbReference type="Rhea" id="RHEA:71811"/>
        <dbReference type="ChEBI" id="CHEBI:533015"/>
    </reaction>
    <physiologicalReaction direction="left-to-right" evidence="8">
        <dbReference type="Rhea" id="RHEA:71812"/>
    </physiologicalReaction>
    <physiologicalReaction direction="right-to-left" evidence="8">
        <dbReference type="Rhea" id="RHEA:71813"/>
    </physiologicalReaction>
</comment>
<feature type="transmembrane region" description="Helical" evidence="18">
    <location>
        <begin position="113"/>
        <end position="133"/>
    </location>
</feature>
<feature type="region of interest" description="Disordered" evidence="17">
    <location>
        <begin position="1"/>
        <end position="45"/>
    </location>
</feature>
<evidence type="ECO:0000256" key="17">
    <source>
        <dbReference type="SAM" id="MobiDB-lite"/>
    </source>
</evidence>
<sequence>MVPFPEEPAAARGTSEAQPPGPATPGGAAPLPCPGPADRPEAAGERVEVELAGPAGAEPPQPPEGGWGWLVMLAAMWCNGSVFGIQNACGVLFVAMLKTFVTKDDDKMVFKTAWVSSLSMGMIFFCCPIASVFTDMFGCRKTAVVGAAVGFIGLMSSSFVSSIEPLYLTYGIIFACGCSFAYQPSLVILGHYFKKRLGLVNGIVTAGSSIFTILLPFLLRFLTDNVSFFYTLRVLCIFMFVLFLASFTYRPLAPNAKDKESGTKGSNRFSLFSRRKFSPPKKVFNFAIFKVTAYAVWAVGIPLALFGYFVPYVHLMKHVNERFQDGKNKEVILMCIGITSGVGRLLFGRIADYVPGVKKVYLQVLSFLFIGLMSMMIPLCRVFGALIAVCLIMGLFDGCFISIMAPIAFELVGAQDVSQAIGFLLGFMSIPMTVGPPIADACSFSHISLLSKRPSVTLTSKAGSPTAQHLCLEVNWEGLHDPVQGAGELAGLEGSVVREPKWGEAVGCRRTFPTGNKTNIWSKSRKATESWNRIRRTRPAVPAGAPAARAPGNPCPAALGDDGGVVCGRGRSLQPPWAELRPPPAPSACPGQAAAQPDLTVRPHAEQRTCRAASGFPETLPHAADSGRASPRGAEEDGTPGRCPGAQPSPRYRGAAASYLTVPAPRAAAAAPSAAGRPLARPPWAPPRVSRGRPGRPVRSPRQPHKLPVWERAAAAGGRPHFRHVTPRGPRAC</sequence>
<evidence type="ECO:0000256" key="10">
    <source>
        <dbReference type="ARBA" id="ARBA00051690"/>
    </source>
</evidence>
<feature type="transmembrane region" description="Helical" evidence="18">
    <location>
        <begin position="199"/>
        <end position="222"/>
    </location>
</feature>
<dbReference type="Pfam" id="PF07690">
    <property type="entry name" value="MFS_1"/>
    <property type="match status" value="1"/>
</dbReference>
<keyword evidence="6 18" id="KW-0472">Membrane</keyword>
<comment type="catalytic activity">
    <reaction evidence="7">
        <text>L-tryptophan(in) = L-tryptophan(out)</text>
        <dbReference type="Rhea" id="RHEA:70947"/>
        <dbReference type="ChEBI" id="CHEBI:57912"/>
    </reaction>
    <physiologicalReaction direction="left-to-right" evidence="7">
        <dbReference type="Rhea" id="RHEA:70948"/>
    </physiologicalReaction>
    <physiologicalReaction direction="right-to-left" evidence="7">
        <dbReference type="Rhea" id="RHEA:70949"/>
    </physiologicalReaction>
</comment>
<evidence type="ECO:0000256" key="1">
    <source>
        <dbReference type="ARBA" id="ARBA00004554"/>
    </source>
</evidence>
<evidence type="ECO:0000313" key="19">
    <source>
        <dbReference type="Ensembl" id="ENSCAFP00030009991.1"/>
    </source>
</evidence>
<feature type="transmembrane region" description="Helical" evidence="18">
    <location>
        <begin position="283"/>
        <end position="311"/>
    </location>
</feature>
<evidence type="ECO:0000256" key="14">
    <source>
        <dbReference type="ARBA" id="ARBA00077114"/>
    </source>
</evidence>
<feature type="transmembrane region" description="Helical" evidence="18">
    <location>
        <begin position="421"/>
        <end position="439"/>
    </location>
</feature>
<gene>
    <name evidence="19" type="primary">SLC16A10</name>
</gene>
<accession>A0A8C0ML14</accession>
<evidence type="ECO:0000256" key="4">
    <source>
        <dbReference type="ARBA" id="ARBA00022692"/>
    </source>
</evidence>
<evidence type="ECO:0000256" key="15">
    <source>
        <dbReference type="ARBA" id="ARBA00078724"/>
    </source>
</evidence>
<dbReference type="FunFam" id="1.20.1250.20:FF:001016">
    <property type="entry name" value="Solute carrier family 16 member 2"/>
    <property type="match status" value="1"/>
</dbReference>
<feature type="transmembrane region" description="Helical" evidence="18">
    <location>
        <begin position="142"/>
        <end position="161"/>
    </location>
</feature>
<dbReference type="InterPro" id="IPR036259">
    <property type="entry name" value="MFS_trans_sf"/>
</dbReference>
<name>A0A8C0ML14_CANLF</name>
<evidence type="ECO:0000256" key="13">
    <source>
        <dbReference type="ARBA" id="ARBA00073865"/>
    </source>
</evidence>
<dbReference type="SUPFAM" id="SSF103473">
    <property type="entry name" value="MFS general substrate transporter"/>
    <property type="match status" value="1"/>
</dbReference>
<dbReference type="GO" id="GO:0016323">
    <property type="term" value="C:basolateral plasma membrane"/>
    <property type="evidence" value="ECO:0007669"/>
    <property type="project" value="UniProtKB-SubCell"/>
</dbReference>
<evidence type="ECO:0000256" key="2">
    <source>
        <dbReference type="ARBA" id="ARBA00006727"/>
    </source>
</evidence>
<keyword evidence="4 18" id="KW-0812">Transmembrane</keyword>
<comment type="function">
    <text evidence="12">Sodium- and proton-independent thyroid hormones and aromatic acids transporter. Mediates both uptake and efflux of 3,5,3'-triiodothyronine (T3) and 3,5,3',5'-tetraiodothyronine (T4) with high affinity, suggesting a role in the homeostasis of thyroid hormone levels. Responsible for low affinity bidirectional transport of the aromatic amino acids, such as phenylalanine, tyrosine, tryptophan and L-3,4-dihydroxyphenylalanine (L-dopa). Plays an important role in homeostasis of aromatic amino acids.</text>
</comment>
<evidence type="ECO:0000256" key="6">
    <source>
        <dbReference type="ARBA" id="ARBA00023136"/>
    </source>
</evidence>
<dbReference type="AlphaFoldDB" id="A0A8C0ML14"/>
<evidence type="ECO:0000256" key="5">
    <source>
        <dbReference type="ARBA" id="ARBA00022989"/>
    </source>
</evidence>
<organism evidence="19 20">
    <name type="scientific">Canis lupus familiaris</name>
    <name type="common">Dog</name>
    <name type="synonym">Canis familiaris</name>
    <dbReference type="NCBI Taxonomy" id="9615"/>
    <lineage>
        <taxon>Eukaryota</taxon>
        <taxon>Metazoa</taxon>
        <taxon>Chordata</taxon>
        <taxon>Craniata</taxon>
        <taxon>Vertebrata</taxon>
        <taxon>Euteleostomi</taxon>
        <taxon>Mammalia</taxon>
        <taxon>Eutheria</taxon>
        <taxon>Laurasiatheria</taxon>
        <taxon>Carnivora</taxon>
        <taxon>Caniformia</taxon>
        <taxon>Canidae</taxon>
        <taxon>Canis</taxon>
    </lineage>
</organism>
<evidence type="ECO:0000256" key="3">
    <source>
        <dbReference type="ARBA" id="ARBA00022475"/>
    </source>
</evidence>
<dbReference type="GO" id="GO:0015192">
    <property type="term" value="F:L-phenylalanine transmembrane transporter activity"/>
    <property type="evidence" value="ECO:0007669"/>
    <property type="project" value="UniProtKB-ARBA"/>
</dbReference>
<feature type="transmembrane region" description="Helical" evidence="18">
    <location>
        <begin position="82"/>
        <end position="101"/>
    </location>
</feature>
<comment type="similarity">
    <text evidence="2">Belongs to the major facilitator superfamily. Monocarboxylate porter (TC 2.A.1.13) family.</text>
</comment>
<feature type="transmembrane region" description="Helical" evidence="18">
    <location>
        <begin position="228"/>
        <end position="249"/>
    </location>
</feature>
<proteinExistence type="inferred from homology"/>
<evidence type="ECO:0000256" key="18">
    <source>
        <dbReference type="SAM" id="Phobius"/>
    </source>
</evidence>
<evidence type="ECO:0000256" key="12">
    <source>
        <dbReference type="ARBA" id="ARBA00058829"/>
    </source>
</evidence>
<dbReference type="Gene3D" id="1.20.1250.20">
    <property type="entry name" value="MFS general substrate transporter like domains"/>
    <property type="match status" value="1"/>
</dbReference>
<comment type="catalytic activity">
    <reaction evidence="10">
        <text>L-thyroxine(out) = L-thyroxine(in)</text>
        <dbReference type="Rhea" id="RHEA:71819"/>
        <dbReference type="ChEBI" id="CHEBI:58448"/>
    </reaction>
    <physiologicalReaction direction="left-to-right" evidence="10">
        <dbReference type="Rhea" id="RHEA:71820"/>
    </physiologicalReaction>
    <physiologicalReaction direction="right-to-left" evidence="10">
        <dbReference type="Rhea" id="RHEA:71821"/>
    </physiologicalReaction>
</comment>
<reference evidence="19" key="2">
    <citation type="submission" date="2025-08" db="UniProtKB">
        <authorList>
            <consortium name="Ensembl"/>
        </authorList>
    </citation>
    <scope>IDENTIFICATION</scope>
</reference>
<comment type="catalytic activity">
    <reaction evidence="11">
        <text>L-phenylalanine(in) = L-phenylalanine(out)</text>
        <dbReference type="Rhea" id="RHEA:27950"/>
        <dbReference type="ChEBI" id="CHEBI:58095"/>
    </reaction>
    <physiologicalReaction direction="left-to-right" evidence="11">
        <dbReference type="Rhea" id="RHEA:27951"/>
    </physiologicalReaction>
    <physiologicalReaction direction="right-to-left" evidence="11">
        <dbReference type="Rhea" id="RHEA:27952"/>
    </physiologicalReaction>
</comment>
<dbReference type="GO" id="GO:0005302">
    <property type="term" value="F:L-tyrosine transmembrane transporter activity"/>
    <property type="evidence" value="ECO:0007669"/>
    <property type="project" value="UniProtKB-ARBA"/>
</dbReference>